<dbReference type="PANTHER" id="PTHR43157:SF31">
    <property type="entry name" value="PHOSPHATIDYLINOSITOL-GLYCAN BIOSYNTHESIS CLASS F PROTEIN"/>
    <property type="match status" value="1"/>
</dbReference>
<evidence type="ECO:0000256" key="7">
    <source>
        <dbReference type="ARBA" id="ARBA00023034"/>
    </source>
</evidence>
<dbReference type="SUPFAM" id="SSF51045">
    <property type="entry name" value="WW domain"/>
    <property type="match status" value="2"/>
</dbReference>
<dbReference type="GO" id="GO:0016491">
    <property type="term" value="F:oxidoreductase activity"/>
    <property type="evidence" value="ECO:0007669"/>
    <property type="project" value="UniProtKB-KW"/>
</dbReference>
<evidence type="ECO:0000256" key="4">
    <source>
        <dbReference type="ARBA" id="ARBA00022687"/>
    </source>
</evidence>
<dbReference type="Pfam" id="PF00397">
    <property type="entry name" value="WW"/>
    <property type="match status" value="2"/>
</dbReference>
<dbReference type="GO" id="GO:0005764">
    <property type="term" value="C:lysosome"/>
    <property type="evidence" value="ECO:0007669"/>
    <property type="project" value="UniProtKB-SubCell"/>
</dbReference>
<dbReference type="GO" id="GO:0016055">
    <property type="term" value="P:Wnt signaling pathway"/>
    <property type="evidence" value="ECO:0007669"/>
    <property type="project" value="UniProtKB-KW"/>
</dbReference>
<dbReference type="InterPro" id="IPR036020">
    <property type="entry name" value="WW_dom_sf"/>
</dbReference>
<keyword evidence="11" id="KW-1185">Reference proteome</keyword>
<evidence type="ECO:0000256" key="5">
    <source>
        <dbReference type="ARBA" id="ARBA00022703"/>
    </source>
</evidence>
<reference evidence="10" key="1">
    <citation type="journal article" date="2023" name="G3 (Bethesda)">
        <title>Whole genome assemblies of Zophobas morio and Tenebrio molitor.</title>
        <authorList>
            <person name="Kaur S."/>
            <person name="Stinson S.A."/>
            <person name="diCenzo G.C."/>
        </authorList>
    </citation>
    <scope>NUCLEOTIDE SEQUENCE</scope>
    <source>
        <strain evidence="10">QUZm001</strain>
    </source>
</reference>
<dbReference type="InterPro" id="IPR036291">
    <property type="entry name" value="NAD(P)-bd_dom_sf"/>
</dbReference>
<dbReference type="SMART" id="SM00456">
    <property type="entry name" value="WW"/>
    <property type="match status" value="2"/>
</dbReference>
<dbReference type="PANTHER" id="PTHR43157">
    <property type="entry name" value="PHOSPHATIDYLINOSITOL-GLYCAN BIOSYNTHESIS CLASS F PROTEIN-RELATED"/>
    <property type="match status" value="1"/>
</dbReference>
<gene>
    <name evidence="10" type="ORF">Zmor_022740</name>
</gene>
<dbReference type="Pfam" id="PF00106">
    <property type="entry name" value="adh_short"/>
    <property type="match status" value="1"/>
</dbReference>
<dbReference type="Proteomes" id="UP001168821">
    <property type="component" value="Unassembled WGS sequence"/>
</dbReference>
<feature type="domain" description="WW" evidence="9">
    <location>
        <begin position="10"/>
        <end position="43"/>
    </location>
</feature>
<organism evidence="10 11">
    <name type="scientific">Zophobas morio</name>
    <dbReference type="NCBI Taxonomy" id="2755281"/>
    <lineage>
        <taxon>Eukaryota</taxon>
        <taxon>Metazoa</taxon>
        <taxon>Ecdysozoa</taxon>
        <taxon>Arthropoda</taxon>
        <taxon>Hexapoda</taxon>
        <taxon>Insecta</taxon>
        <taxon>Pterygota</taxon>
        <taxon>Neoptera</taxon>
        <taxon>Endopterygota</taxon>
        <taxon>Coleoptera</taxon>
        <taxon>Polyphaga</taxon>
        <taxon>Cucujiformia</taxon>
        <taxon>Tenebrionidae</taxon>
        <taxon>Zophobas</taxon>
    </lineage>
</organism>
<dbReference type="FunFam" id="3.40.50.720:FF:000353">
    <property type="entry name" value="WW domain-containing oxidoreductase"/>
    <property type="match status" value="1"/>
</dbReference>
<keyword evidence="6" id="KW-0560">Oxidoreductase</keyword>
<evidence type="ECO:0000256" key="3">
    <source>
        <dbReference type="ARBA" id="ARBA00016094"/>
    </source>
</evidence>
<dbReference type="AlphaFoldDB" id="A0AA38M716"/>
<evidence type="ECO:0000256" key="2">
    <source>
        <dbReference type="ARBA" id="ARBA00004555"/>
    </source>
</evidence>
<dbReference type="Gene3D" id="2.20.70.10">
    <property type="match status" value="2"/>
</dbReference>
<evidence type="ECO:0000256" key="6">
    <source>
        <dbReference type="ARBA" id="ARBA00023002"/>
    </source>
</evidence>
<dbReference type="PROSITE" id="PS50020">
    <property type="entry name" value="WW_DOMAIN_2"/>
    <property type="match status" value="2"/>
</dbReference>
<evidence type="ECO:0000313" key="10">
    <source>
        <dbReference type="EMBL" id="KAJ3645052.1"/>
    </source>
</evidence>
<accession>A0AA38M716</accession>
<comment type="subcellular location">
    <subcellularLocation>
        <location evidence="2">Golgi apparatus</location>
    </subcellularLocation>
    <subcellularLocation>
        <location evidence="1">Lysosome</location>
    </subcellularLocation>
</comment>
<dbReference type="InterPro" id="IPR002347">
    <property type="entry name" value="SDR_fam"/>
</dbReference>
<dbReference type="GO" id="GO:0006915">
    <property type="term" value="P:apoptotic process"/>
    <property type="evidence" value="ECO:0007669"/>
    <property type="project" value="UniProtKB-KW"/>
</dbReference>
<keyword evidence="5" id="KW-0053">Apoptosis</keyword>
<evidence type="ECO:0000256" key="8">
    <source>
        <dbReference type="ARBA" id="ARBA00023228"/>
    </source>
</evidence>
<dbReference type="GO" id="GO:0005794">
    <property type="term" value="C:Golgi apparatus"/>
    <property type="evidence" value="ECO:0007669"/>
    <property type="project" value="UniProtKB-SubCell"/>
</dbReference>
<dbReference type="EMBL" id="JALNTZ010000007">
    <property type="protein sequence ID" value="KAJ3645052.1"/>
    <property type="molecule type" value="Genomic_DNA"/>
</dbReference>
<name>A0AA38M716_9CUCU</name>
<dbReference type="InterPro" id="IPR001202">
    <property type="entry name" value="WW_dom"/>
</dbReference>
<dbReference type="PRINTS" id="PR00081">
    <property type="entry name" value="GDHRDH"/>
</dbReference>
<feature type="domain" description="WW" evidence="9">
    <location>
        <begin position="51"/>
        <end position="85"/>
    </location>
</feature>
<keyword evidence="7" id="KW-0333">Golgi apparatus</keyword>
<keyword evidence="8" id="KW-0458">Lysosome</keyword>
<evidence type="ECO:0000256" key="1">
    <source>
        <dbReference type="ARBA" id="ARBA00004371"/>
    </source>
</evidence>
<dbReference type="CDD" id="cd00201">
    <property type="entry name" value="WW"/>
    <property type="match status" value="2"/>
</dbReference>
<keyword evidence="4" id="KW-0879">Wnt signaling pathway</keyword>
<dbReference type="Gene3D" id="3.40.50.720">
    <property type="entry name" value="NAD(P)-binding Rossmann-like Domain"/>
    <property type="match status" value="1"/>
</dbReference>
<proteinExistence type="predicted"/>
<dbReference type="SUPFAM" id="SSF51735">
    <property type="entry name" value="NAD(P)-binding Rossmann-fold domains"/>
    <property type="match status" value="1"/>
</dbReference>
<protein>
    <recommendedName>
        <fullName evidence="3">WW domain-containing oxidoreductase</fullName>
    </recommendedName>
</protein>
<evidence type="ECO:0000259" key="9">
    <source>
        <dbReference type="PROSITE" id="PS50020"/>
    </source>
</evidence>
<comment type="caution">
    <text evidence="10">The sequence shown here is derived from an EMBL/GenBank/DDBJ whole genome shotgun (WGS) entry which is preliminary data.</text>
</comment>
<dbReference type="PROSITE" id="PS01159">
    <property type="entry name" value="WW_DOMAIN_1"/>
    <property type="match status" value="1"/>
</dbReference>
<evidence type="ECO:0000313" key="11">
    <source>
        <dbReference type="Proteomes" id="UP001168821"/>
    </source>
</evidence>
<sequence length="416" mass="46471">MNLPESDSEDELPPGWEERVTVDGSVFYANHLTKATQWTHPRTGKKKRVSGDLPFGWERCIDKNTGKVIYVDHENRRTTYTDPRLAFAVEEKEHPNDYRQRFDASSTALQVLHGRDLNGKVALITGANSGIGFETARSLAKHGCSIIFGCRNLIAASEAISRIREEKQVAGDNCAAVYLDLACLESVGMFASQVKAMYKQIDILILNGGVFGLPYSKTVDGFETTFQVNHLGHFYLTLLLKPMLAMGARVVVVSSESHRYANINLDNISIQTLSPESQSKYWDMMAYNNSKLCNNLFARHLAKKLQPLGISVFSLHPGNMVSSNLARNWWIYRVFFFIVRPFTKSLQQAASTTIFCATALELTGVTGVYFNNCFRCEESEAAKNNKLADVLWKLSLEMVSSAVGNNVAHLSGWDED</sequence>